<dbReference type="EMBL" id="KV921961">
    <property type="protein sequence ID" value="ORE04795.1"/>
    <property type="molecule type" value="Genomic_DNA"/>
</dbReference>
<dbReference type="AlphaFoldDB" id="A0A1X0QYH6"/>
<dbReference type="Proteomes" id="UP000242414">
    <property type="component" value="Unassembled WGS sequence"/>
</dbReference>
<name>A0A1X0QYH6_RHIZD</name>
<evidence type="ECO:0000313" key="1">
    <source>
        <dbReference type="EMBL" id="ORE04795.1"/>
    </source>
</evidence>
<dbReference type="VEuPathDB" id="FungiDB:BCV72DRAFT_306980"/>
<gene>
    <name evidence="1" type="ORF">BCV72DRAFT_306980</name>
</gene>
<organism evidence="1">
    <name type="scientific">Rhizopus microsporus var. microsporus</name>
    <dbReference type="NCBI Taxonomy" id="86635"/>
    <lineage>
        <taxon>Eukaryota</taxon>
        <taxon>Fungi</taxon>
        <taxon>Fungi incertae sedis</taxon>
        <taxon>Mucoromycota</taxon>
        <taxon>Mucoromycotina</taxon>
        <taxon>Mucoromycetes</taxon>
        <taxon>Mucorales</taxon>
        <taxon>Mucorineae</taxon>
        <taxon>Rhizopodaceae</taxon>
        <taxon>Rhizopus</taxon>
    </lineage>
</organism>
<protein>
    <submittedName>
        <fullName evidence="1">Uncharacterized protein</fullName>
    </submittedName>
</protein>
<accession>A0A1X0QYH6</accession>
<sequence length="110" mass="12749">MTEERYADYAIQETIKRTVTLPCMKVKLVVAKKKIPNYEFLNADAKDQIKELLSMYSTEYNFQKASIYYDVKASSENTLKLSISSLNYTKQIKLNNINTILYEARSSLDT</sequence>
<reference evidence="1" key="1">
    <citation type="journal article" date="2016" name="Proc. Natl. Acad. Sci. U.S.A.">
        <title>Lipid metabolic changes in an early divergent fungus govern the establishment of a mutualistic symbiosis with endobacteria.</title>
        <authorList>
            <person name="Lastovetsky O.A."/>
            <person name="Gaspar M.L."/>
            <person name="Mondo S.J."/>
            <person name="LaButti K.M."/>
            <person name="Sandor L."/>
            <person name="Grigoriev I.V."/>
            <person name="Henry S.A."/>
            <person name="Pawlowska T.E."/>
        </authorList>
    </citation>
    <scope>NUCLEOTIDE SEQUENCE [LARGE SCALE GENOMIC DNA]</scope>
    <source>
        <strain evidence="1">ATCC 52814</strain>
    </source>
</reference>
<proteinExistence type="predicted"/>